<name>A0A8J2SR10_9STRA</name>
<gene>
    <name evidence="8" type="ORF">PECAL_3P27970</name>
</gene>
<dbReference type="GO" id="GO:0000139">
    <property type="term" value="C:Golgi membrane"/>
    <property type="evidence" value="ECO:0007669"/>
    <property type="project" value="UniProtKB-SubCell"/>
</dbReference>
<comment type="similarity">
    <text evidence="2 6">Belongs to the YIP1 family.</text>
</comment>
<evidence type="ECO:0000256" key="3">
    <source>
        <dbReference type="ARBA" id="ARBA00022692"/>
    </source>
</evidence>
<proteinExistence type="inferred from homology"/>
<keyword evidence="5 6" id="KW-0472">Membrane</keyword>
<sequence>MRDEDDHGGPDDEDGLLGQNAGGAAPGYCACLSVAYYRPYFDVDTDEVAARLRAALFFCNEPFGATLRGKPDAYGPWWVATTLVFAVAVTSHVRGLLGAEAGVIYEFDFSAVTFAAATIYGYVALAAATNWAFLNYSLKVHQRPLACLCVVGYSLVPYLAAAPACALPYLAWPAVLAACAAQSLFALKAARPAVEPHPREKVLAFAGATCALNAGLAFLLKVYLY</sequence>
<protein>
    <recommendedName>
        <fullName evidence="6">Protein YIPF</fullName>
    </recommendedName>
</protein>
<evidence type="ECO:0000256" key="2">
    <source>
        <dbReference type="ARBA" id="ARBA00010596"/>
    </source>
</evidence>
<comment type="caution">
    <text evidence="6">Lacks conserved residue(s) required for the propagation of feature annotation.</text>
</comment>
<evidence type="ECO:0000256" key="6">
    <source>
        <dbReference type="RuleBase" id="RU361264"/>
    </source>
</evidence>
<keyword evidence="3 6" id="KW-0812">Transmembrane</keyword>
<feature type="transmembrane region" description="Helical" evidence="6">
    <location>
        <begin position="77"/>
        <end position="97"/>
    </location>
</feature>
<keyword evidence="9" id="KW-1185">Reference proteome</keyword>
<dbReference type="Pfam" id="PF04893">
    <property type="entry name" value="Yip1"/>
    <property type="match status" value="1"/>
</dbReference>
<dbReference type="InterPro" id="IPR039765">
    <property type="entry name" value="Yip5/YIPF1/YIPF2"/>
</dbReference>
<comment type="subcellular location">
    <subcellularLocation>
        <location evidence="6">Golgi apparatus membrane</location>
        <topology evidence="6">Multi-pass membrane protein</topology>
    </subcellularLocation>
    <subcellularLocation>
        <location evidence="1">Membrane</location>
        <topology evidence="1">Multi-pass membrane protein</topology>
    </subcellularLocation>
</comment>
<keyword evidence="4 6" id="KW-1133">Transmembrane helix</keyword>
<evidence type="ECO:0000256" key="4">
    <source>
        <dbReference type="ARBA" id="ARBA00022989"/>
    </source>
</evidence>
<accession>A0A8J2SR10</accession>
<feature type="transmembrane region" description="Helical" evidence="6">
    <location>
        <begin position="202"/>
        <end position="224"/>
    </location>
</feature>
<comment type="caution">
    <text evidence="8">The sequence shown here is derived from an EMBL/GenBank/DDBJ whole genome shotgun (WGS) entry which is preliminary data.</text>
</comment>
<dbReference type="PANTHER" id="PTHR12822:SF2">
    <property type="entry name" value="PROTEIN YIPF"/>
    <property type="match status" value="1"/>
</dbReference>
<evidence type="ECO:0000256" key="5">
    <source>
        <dbReference type="ARBA" id="ARBA00023136"/>
    </source>
</evidence>
<feature type="transmembrane region" description="Helical" evidence="6">
    <location>
        <begin position="145"/>
        <end position="164"/>
    </location>
</feature>
<feature type="domain" description="Yip1" evidence="7">
    <location>
        <begin position="66"/>
        <end position="212"/>
    </location>
</feature>
<organism evidence="8 9">
    <name type="scientific">Pelagomonas calceolata</name>
    <dbReference type="NCBI Taxonomy" id="35677"/>
    <lineage>
        <taxon>Eukaryota</taxon>
        <taxon>Sar</taxon>
        <taxon>Stramenopiles</taxon>
        <taxon>Ochrophyta</taxon>
        <taxon>Pelagophyceae</taxon>
        <taxon>Pelagomonadales</taxon>
        <taxon>Pelagomonadaceae</taxon>
        <taxon>Pelagomonas</taxon>
    </lineage>
</organism>
<dbReference type="Proteomes" id="UP000789595">
    <property type="component" value="Unassembled WGS sequence"/>
</dbReference>
<dbReference type="GO" id="GO:0016192">
    <property type="term" value="P:vesicle-mediated transport"/>
    <property type="evidence" value="ECO:0007669"/>
    <property type="project" value="InterPro"/>
</dbReference>
<feature type="transmembrane region" description="Helical" evidence="6">
    <location>
        <begin position="109"/>
        <end position="133"/>
    </location>
</feature>
<evidence type="ECO:0000259" key="7">
    <source>
        <dbReference type="Pfam" id="PF04893"/>
    </source>
</evidence>
<dbReference type="GO" id="GO:0031267">
    <property type="term" value="F:small GTPase binding"/>
    <property type="evidence" value="ECO:0007669"/>
    <property type="project" value="InterPro"/>
</dbReference>
<reference evidence="8" key="1">
    <citation type="submission" date="2021-11" db="EMBL/GenBank/DDBJ databases">
        <authorList>
            <consortium name="Genoscope - CEA"/>
            <person name="William W."/>
        </authorList>
    </citation>
    <scope>NUCLEOTIDE SEQUENCE</scope>
</reference>
<dbReference type="AlphaFoldDB" id="A0A8J2SR10"/>
<dbReference type="PANTHER" id="PTHR12822">
    <property type="entry name" value="PROTEIN YIPF"/>
    <property type="match status" value="1"/>
</dbReference>
<evidence type="ECO:0000313" key="8">
    <source>
        <dbReference type="EMBL" id="CAH0372766.1"/>
    </source>
</evidence>
<evidence type="ECO:0000256" key="1">
    <source>
        <dbReference type="ARBA" id="ARBA00004141"/>
    </source>
</evidence>
<dbReference type="OrthoDB" id="10256463at2759"/>
<dbReference type="EMBL" id="CAKKNE010000003">
    <property type="protein sequence ID" value="CAH0372766.1"/>
    <property type="molecule type" value="Genomic_DNA"/>
</dbReference>
<dbReference type="InterPro" id="IPR006977">
    <property type="entry name" value="Yip1_dom"/>
</dbReference>
<evidence type="ECO:0000313" key="9">
    <source>
        <dbReference type="Proteomes" id="UP000789595"/>
    </source>
</evidence>